<feature type="compositionally biased region" description="Polar residues" evidence="6">
    <location>
        <begin position="296"/>
        <end position="309"/>
    </location>
</feature>
<dbReference type="InterPro" id="IPR002049">
    <property type="entry name" value="LE_dom"/>
</dbReference>
<dbReference type="Proteomes" id="UP001154078">
    <property type="component" value="Chromosome 1"/>
</dbReference>
<evidence type="ECO:0000313" key="9">
    <source>
        <dbReference type="Proteomes" id="UP001154078"/>
    </source>
</evidence>
<feature type="region of interest" description="Disordered" evidence="6">
    <location>
        <begin position="584"/>
        <end position="607"/>
    </location>
</feature>
<name>A0A9P0ARV4_BRAAE</name>
<accession>A0A9P0ARV4</accession>
<feature type="region of interest" description="Disordered" evidence="6">
    <location>
        <begin position="451"/>
        <end position="470"/>
    </location>
</feature>
<keyword evidence="2" id="KW-0677">Repeat</keyword>
<reference evidence="8" key="1">
    <citation type="submission" date="2021-12" db="EMBL/GenBank/DDBJ databases">
        <authorList>
            <person name="King R."/>
        </authorList>
    </citation>
    <scope>NUCLEOTIDE SEQUENCE</scope>
</reference>
<dbReference type="OrthoDB" id="430826at2759"/>
<dbReference type="SUPFAM" id="SSF57196">
    <property type="entry name" value="EGF/Laminin"/>
    <property type="match status" value="1"/>
</dbReference>
<evidence type="ECO:0000256" key="3">
    <source>
        <dbReference type="ARBA" id="ARBA00023157"/>
    </source>
</evidence>
<keyword evidence="4" id="KW-0325">Glycoprotein</keyword>
<keyword evidence="5" id="KW-0424">Laminin EGF-like domain</keyword>
<dbReference type="GO" id="GO:0005604">
    <property type="term" value="C:basement membrane"/>
    <property type="evidence" value="ECO:0007669"/>
    <property type="project" value="TreeGrafter"/>
</dbReference>
<dbReference type="CDD" id="cd00055">
    <property type="entry name" value="EGF_Lam"/>
    <property type="match status" value="1"/>
</dbReference>
<dbReference type="Pfam" id="PF00055">
    <property type="entry name" value="Laminin_N"/>
    <property type="match status" value="1"/>
</dbReference>
<keyword evidence="9" id="KW-1185">Reference proteome</keyword>
<dbReference type="InterPro" id="IPR056863">
    <property type="entry name" value="LMN_ATRN_NET-like_EGF"/>
</dbReference>
<evidence type="ECO:0000313" key="8">
    <source>
        <dbReference type="EMBL" id="CAH0546891.1"/>
    </source>
</evidence>
<evidence type="ECO:0000256" key="6">
    <source>
        <dbReference type="SAM" id="MobiDB-lite"/>
    </source>
</evidence>
<dbReference type="GO" id="GO:0009888">
    <property type="term" value="P:tissue development"/>
    <property type="evidence" value="ECO:0007669"/>
    <property type="project" value="TreeGrafter"/>
</dbReference>
<dbReference type="InterPro" id="IPR050440">
    <property type="entry name" value="Laminin/Netrin_ECM"/>
</dbReference>
<protein>
    <recommendedName>
        <fullName evidence="7">Laminin N-terminal domain-containing protein</fullName>
    </recommendedName>
</protein>
<dbReference type="AlphaFoldDB" id="A0A9P0ARV4"/>
<dbReference type="EMBL" id="OV121132">
    <property type="protein sequence ID" value="CAH0546891.1"/>
    <property type="molecule type" value="Genomic_DNA"/>
</dbReference>
<gene>
    <name evidence="8" type="ORF">MELIAE_LOCUS973</name>
</gene>
<dbReference type="PROSITE" id="PS51117">
    <property type="entry name" value="LAMININ_NTER"/>
    <property type="match status" value="1"/>
</dbReference>
<feature type="compositionally biased region" description="Basic residues" evidence="6">
    <location>
        <begin position="215"/>
        <end position="225"/>
    </location>
</feature>
<dbReference type="Gene3D" id="2.10.25.10">
    <property type="entry name" value="Laminin"/>
    <property type="match status" value="1"/>
</dbReference>
<feature type="region of interest" description="Disordered" evidence="6">
    <location>
        <begin position="289"/>
        <end position="347"/>
    </location>
</feature>
<feature type="domain" description="Laminin N-terminal" evidence="7">
    <location>
        <begin position="1"/>
        <end position="130"/>
    </location>
</feature>
<evidence type="ECO:0000256" key="1">
    <source>
        <dbReference type="ARBA" id="ARBA00022729"/>
    </source>
</evidence>
<sequence length="627" mass="72156">MIHRPTTLNLYIICNQVHMFFFIASATCKKTYGVPDNTRAPRGEETMALCTSEYSDISPLRGGNIAFGTIEGRPSAYEFDNSPELQEWVTATEIMITLNRINTFGDEIFNDPQVLRSYFYAIADVAVGARCKCNGHASECVASSGVDGSTRRVCKCEHNTAGPDCNECLPFYNDAPWARATNKNANECKQTYVNVHFMHCQIQNMNPNQPESRARRSGRSVKKPNRFQSSSGKTRDDYLEDDDRITDDDLDNELSDPEKTEEQKNDDMNTSMLDMFDSITEEVNNLPKIELPNELPPTTESKTTQQSFDVTKKQLNPKDNIKNNSGLCIQHNDYDQSKTKRTTPKYDSVIKNSKNIQIRSNVIQDSPLPVHLSKNDQQNAGNSEYQQLNNYNNEAKSQQTEPVQPPNIDNNNLQYQRIENLIATSLRRIEEKQDERMDHLENMLRQREPMVANPPRHNNIENQNQRPPGFPINSLDEYDAYEEDEYNQEIQNQLQNYLAQKEAGSSNCKYSIRKFYYLTFSPNIFKKLQWSSHNLKNRPEMRGLFDSKISNVFFEAIHQCQKEKQLTSDEFSKHMKAAIEAGKQSLRDSLKHHQPNNPAPRRSCATTIKAKYGRFDENRRIQENNED</sequence>
<evidence type="ECO:0000259" key="7">
    <source>
        <dbReference type="PROSITE" id="PS51117"/>
    </source>
</evidence>
<keyword evidence="3" id="KW-1015">Disulfide bond</keyword>
<dbReference type="PANTHER" id="PTHR10574:SF435">
    <property type="entry name" value="LAMININ SUBUNIT GAMMA-1"/>
    <property type="match status" value="1"/>
</dbReference>
<evidence type="ECO:0000256" key="4">
    <source>
        <dbReference type="ARBA" id="ARBA00023180"/>
    </source>
</evidence>
<feature type="compositionally biased region" description="Basic and acidic residues" evidence="6">
    <location>
        <begin position="256"/>
        <end position="267"/>
    </location>
</feature>
<dbReference type="PANTHER" id="PTHR10574">
    <property type="entry name" value="NETRIN/LAMININ-RELATED"/>
    <property type="match status" value="1"/>
</dbReference>
<dbReference type="Pfam" id="PF24973">
    <property type="entry name" value="EGF_LMN_ATRN"/>
    <property type="match status" value="1"/>
</dbReference>
<feature type="region of interest" description="Disordered" evidence="6">
    <location>
        <begin position="204"/>
        <end position="269"/>
    </location>
</feature>
<proteinExistence type="predicted"/>
<dbReference type="SMART" id="SM00136">
    <property type="entry name" value="LamNT"/>
    <property type="match status" value="1"/>
</dbReference>
<feature type="compositionally biased region" description="Acidic residues" evidence="6">
    <location>
        <begin position="238"/>
        <end position="255"/>
    </location>
</feature>
<dbReference type="GO" id="GO:0009887">
    <property type="term" value="P:animal organ morphogenesis"/>
    <property type="evidence" value="ECO:0007669"/>
    <property type="project" value="TreeGrafter"/>
</dbReference>
<evidence type="ECO:0000256" key="5">
    <source>
        <dbReference type="ARBA" id="ARBA00023292"/>
    </source>
</evidence>
<evidence type="ECO:0000256" key="2">
    <source>
        <dbReference type="ARBA" id="ARBA00022737"/>
    </source>
</evidence>
<organism evidence="8 9">
    <name type="scientific">Brassicogethes aeneus</name>
    <name type="common">Rape pollen beetle</name>
    <name type="synonym">Meligethes aeneus</name>
    <dbReference type="NCBI Taxonomy" id="1431903"/>
    <lineage>
        <taxon>Eukaryota</taxon>
        <taxon>Metazoa</taxon>
        <taxon>Ecdysozoa</taxon>
        <taxon>Arthropoda</taxon>
        <taxon>Hexapoda</taxon>
        <taxon>Insecta</taxon>
        <taxon>Pterygota</taxon>
        <taxon>Neoptera</taxon>
        <taxon>Endopterygota</taxon>
        <taxon>Coleoptera</taxon>
        <taxon>Polyphaga</taxon>
        <taxon>Cucujiformia</taxon>
        <taxon>Nitidulidae</taxon>
        <taxon>Meligethinae</taxon>
        <taxon>Brassicogethes</taxon>
    </lineage>
</organism>
<keyword evidence="1" id="KW-0732">Signal</keyword>
<dbReference type="InterPro" id="IPR008211">
    <property type="entry name" value="Laminin_N"/>
</dbReference>
<dbReference type="SMART" id="SM00180">
    <property type="entry name" value="EGF_Lam"/>
    <property type="match status" value="1"/>
</dbReference>
<dbReference type="GO" id="GO:0007411">
    <property type="term" value="P:axon guidance"/>
    <property type="evidence" value="ECO:0007669"/>
    <property type="project" value="TreeGrafter"/>
</dbReference>
<dbReference type="Gene3D" id="2.60.120.260">
    <property type="entry name" value="Galactose-binding domain-like"/>
    <property type="match status" value="1"/>
</dbReference>